<evidence type="ECO:0000256" key="1">
    <source>
        <dbReference type="SAM" id="MobiDB-lite"/>
    </source>
</evidence>
<feature type="region of interest" description="Disordered" evidence="1">
    <location>
        <begin position="102"/>
        <end position="258"/>
    </location>
</feature>
<reference evidence="2 3" key="1">
    <citation type="submission" date="2020-03" db="EMBL/GenBank/DDBJ databases">
        <title>Draft Genome Sequence of Cudoniella acicularis.</title>
        <authorList>
            <person name="Buettner E."/>
            <person name="Kellner H."/>
        </authorList>
    </citation>
    <scope>NUCLEOTIDE SEQUENCE [LARGE SCALE GENOMIC DNA]</scope>
    <source>
        <strain evidence="2 3">DSM 108380</strain>
    </source>
</reference>
<dbReference type="OrthoDB" id="5478320at2759"/>
<dbReference type="EMBL" id="JAAMPI010000814">
    <property type="protein sequence ID" value="KAF4628426.1"/>
    <property type="molecule type" value="Genomic_DNA"/>
</dbReference>
<feature type="compositionally biased region" description="Low complexity" evidence="1">
    <location>
        <begin position="117"/>
        <end position="134"/>
    </location>
</feature>
<evidence type="ECO:0000313" key="2">
    <source>
        <dbReference type="EMBL" id="KAF4628426.1"/>
    </source>
</evidence>
<proteinExistence type="predicted"/>
<gene>
    <name evidence="2" type="ORF">G7Y89_g9726</name>
</gene>
<feature type="compositionally biased region" description="Polar residues" evidence="1">
    <location>
        <begin position="141"/>
        <end position="159"/>
    </location>
</feature>
<sequence>MALASTSKALRPLGTDEEFPSGSKWGIPHLDKLKFAHEPQIHPFSSFQCKELKPENAEILERLKVGFGIEDTDLKSGFEMPSGCEEYKAFYEHLAVMMPKDKIRVKPMTPRRPATRSSTNLPLSSDPPSSSPWSVGYGKRSTPTSTQSTPLRPNLSETVPQPLEPYPEHLNSSPFRTPKRQRHSSTISPGLPTLPTRTATPPKDETTPTQKAREAREVEEIQEVQELPITSSQTDSTYHTAESVDISGSEDEKSDGDRAEFSVTSVIQALLWRICAGHNGLNRWVFEPDYANTLRVPICGDFAKTTPDLAVTLKKDRKQYHILDIEACSLNSPLSVLEMTNTVEFRANV</sequence>
<accession>A0A8H4RFN3</accession>
<feature type="compositionally biased region" description="Basic and acidic residues" evidence="1">
    <location>
        <begin position="202"/>
        <end position="219"/>
    </location>
</feature>
<dbReference type="Proteomes" id="UP000566819">
    <property type="component" value="Unassembled WGS sequence"/>
</dbReference>
<feature type="compositionally biased region" description="Low complexity" evidence="1">
    <location>
        <begin position="189"/>
        <end position="201"/>
    </location>
</feature>
<organism evidence="2 3">
    <name type="scientific">Cudoniella acicularis</name>
    <dbReference type="NCBI Taxonomy" id="354080"/>
    <lineage>
        <taxon>Eukaryota</taxon>
        <taxon>Fungi</taxon>
        <taxon>Dikarya</taxon>
        <taxon>Ascomycota</taxon>
        <taxon>Pezizomycotina</taxon>
        <taxon>Leotiomycetes</taxon>
        <taxon>Helotiales</taxon>
        <taxon>Tricladiaceae</taxon>
        <taxon>Cudoniella</taxon>
    </lineage>
</organism>
<dbReference type="AlphaFoldDB" id="A0A8H4RFN3"/>
<feature type="compositionally biased region" description="Polar residues" evidence="1">
    <location>
        <begin position="228"/>
        <end position="240"/>
    </location>
</feature>
<protein>
    <submittedName>
        <fullName evidence="2">Uncharacterized protein</fullName>
    </submittedName>
</protein>
<keyword evidence="3" id="KW-1185">Reference proteome</keyword>
<name>A0A8H4RFN3_9HELO</name>
<comment type="caution">
    <text evidence="2">The sequence shown here is derived from an EMBL/GenBank/DDBJ whole genome shotgun (WGS) entry which is preliminary data.</text>
</comment>
<evidence type="ECO:0000313" key="3">
    <source>
        <dbReference type="Proteomes" id="UP000566819"/>
    </source>
</evidence>